<dbReference type="InterPro" id="IPR024079">
    <property type="entry name" value="MetalloPept_cat_dom_sf"/>
</dbReference>
<dbReference type="Proteomes" id="UP001152759">
    <property type="component" value="Chromosome 5"/>
</dbReference>
<sequence>MSFGFIIFIFVNLLSLSGPSVTTQRMGRAAIAQEEKLWKHGVIPYVFDKMFTGTQIATFIQAMRHWEANTCLVFVERDPAVHSDYILFTALPCGCCSHIGRKGTGAQKISIGENCDKFGIVVHELGHTIGFWHEHARPDRDENVDIHWENILPGRKPDFAKLPPTEVSSLGLPYDHKSIMHYSSKTFSKTKYLDTIVPKTKDVAAEELGQRIELSEGDIAQTNRLYKCPECGGTFQSDSGSFSAPPVNKSSSDDYKKKCEWRISTAQGDKIVLTISLIDIFITSSCETDYLEIRDGYWHKSNLLGRFCGRSKNPRTVISTGSRMFITYVATKNQVNRLGFEAKYEAVCGGTLFARDPAHLDSPNFPNHYGKNKQCEWIIDAPPGYKVGLYFQLFDLESEMDCTYDYLEIRDGSDLNAPLKGVFCGKYVPPPIVSSGSSLYVKFRSDSTNEMPGFSAIYVKEMDECASRTHKCEQTCINTIGGYECACKVGYQLAPDGKHCIEENCGGLINETNGIIYSPEYPRKYPNRESCVWEITAPMYHKVFLKFLRFDLEGDAAHSEQCSYDKLEVISVLGDNSFRRHGAFCGTKLPAPIQSVNNVLRVHFTSDETEARTGFRIKFIVDMDECEIRNGGCQHICVNTLGSFYCKCRSGFSLLANGYGCKPEGCYHELVKPVGKISSPAFPENYPPFSDCAWSIRTAPGHRLKLVFKIFNLETHENCLYDRLMVYDGNSTLDTLLGSYCGDVIPTSMITSQNQMYITFQSDSTTQKQGFVAYYSAVCGGHLEATRTPRQLYSHPRFGISNYKNNYRCTWIIESAHTDNKIRLNFTFFMVEPSPDCEYDSLDIYNGVGAMPTQIGKFCGNEIPNDVISDYESLRVEFTSDNSRSSKGFLFTYEAVPEEVGPAISSNLDDKK</sequence>
<dbReference type="FunFam" id="2.60.120.290:FF:000005">
    <property type="entry name" value="Procollagen C-endopeptidase enhancer 1"/>
    <property type="match status" value="2"/>
</dbReference>
<evidence type="ECO:0000259" key="17">
    <source>
        <dbReference type="PROSITE" id="PS01180"/>
    </source>
</evidence>
<keyword evidence="8 15" id="KW-0482">Metalloprotease</keyword>
<evidence type="ECO:0000313" key="21">
    <source>
        <dbReference type="Proteomes" id="UP001152759"/>
    </source>
</evidence>
<dbReference type="SUPFAM" id="SSF55486">
    <property type="entry name" value="Metalloproteases ('zincins'), catalytic domain"/>
    <property type="match status" value="1"/>
</dbReference>
<evidence type="ECO:0000256" key="10">
    <source>
        <dbReference type="ARBA" id="ARBA00023157"/>
    </source>
</evidence>
<keyword evidence="7 12" id="KW-0862">Zinc</keyword>
<dbReference type="GO" id="GO:0004222">
    <property type="term" value="F:metalloendopeptidase activity"/>
    <property type="evidence" value="ECO:0007669"/>
    <property type="project" value="UniProtKB-UniRule"/>
</dbReference>
<dbReference type="GO" id="GO:0005509">
    <property type="term" value="F:calcium ion binding"/>
    <property type="evidence" value="ECO:0007669"/>
    <property type="project" value="InterPro"/>
</dbReference>
<feature type="disulfide bond" evidence="15">
    <location>
        <begin position="95"/>
        <end position="96"/>
    </location>
</feature>
<evidence type="ECO:0000256" key="1">
    <source>
        <dbReference type="ARBA" id="ARBA00022536"/>
    </source>
</evidence>
<dbReference type="EC" id="3.4.24.-" evidence="16"/>
<dbReference type="FunFam" id="2.10.25.10:FF:000010">
    <property type="entry name" value="Pro-epidermal growth factor"/>
    <property type="match status" value="1"/>
</dbReference>
<feature type="domain" description="CUB" evidence="17">
    <location>
        <begin position="348"/>
        <end position="461"/>
    </location>
</feature>
<evidence type="ECO:0000256" key="3">
    <source>
        <dbReference type="ARBA" id="ARBA00022723"/>
    </source>
</evidence>
<dbReference type="InterPro" id="IPR018097">
    <property type="entry name" value="EGF_Ca-bd_CS"/>
</dbReference>
<evidence type="ECO:0000256" key="14">
    <source>
        <dbReference type="PROSITE-ProRule" id="PRU00076"/>
    </source>
</evidence>
<feature type="domain" description="EGF-like" evidence="18">
    <location>
        <begin position="622"/>
        <end position="658"/>
    </location>
</feature>
<feature type="domain" description="CUB" evidence="17">
    <location>
        <begin position="666"/>
        <end position="778"/>
    </location>
</feature>
<dbReference type="PANTHER" id="PTHR24251">
    <property type="entry name" value="OVOCHYMASE-RELATED"/>
    <property type="match status" value="1"/>
</dbReference>
<evidence type="ECO:0000256" key="9">
    <source>
        <dbReference type="ARBA" id="ARBA00023145"/>
    </source>
</evidence>
<dbReference type="SMART" id="SM00179">
    <property type="entry name" value="EGF_CA"/>
    <property type="match status" value="2"/>
</dbReference>
<dbReference type="InterPro" id="IPR000152">
    <property type="entry name" value="EGF-type_Asp/Asn_hydroxyl_site"/>
</dbReference>
<evidence type="ECO:0000256" key="6">
    <source>
        <dbReference type="ARBA" id="ARBA00022801"/>
    </source>
</evidence>
<dbReference type="PROSITE" id="PS01180">
    <property type="entry name" value="CUB"/>
    <property type="match status" value="5"/>
</dbReference>
<dbReference type="Pfam" id="PF00431">
    <property type="entry name" value="CUB"/>
    <property type="match status" value="5"/>
</dbReference>
<evidence type="ECO:0000256" key="15">
    <source>
        <dbReference type="PROSITE-ProRule" id="PRU01211"/>
    </source>
</evidence>
<feature type="signal peptide" evidence="16">
    <location>
        <begin position="1"/>
        <end position="22"/>
    </location>
</feature>
<gene>
    <name evidence="20" type="ORF">BEMITA_LOCUS8580</name>
</gene>
<dbReference type="InterPro" id="IPR015446">
    <property type="entry name" value="BMP_1/tolloid-like"/>
</dbReference>
<dbReference type="PROSITE" id="PS50026">
    <property type="entry name" value="EGF_3"/>
    <property type="match status" value="2"/>
</dbReference>
<feature type="chain" id="PRO_5040533435" description="Metalloendopeptidase" evidence="16">
    <location>
        <begin position="23"/>
        <end position="912"/>
    </location>
</feature>
<dbReference type="GO" id="GO:0006508">
    <property type="term" value="P:proteolysis"/>
    <property type="evidence" value="ECO:0007669"/>
    <property type="project" value="UniProtKB-KW"/>
</dbReference>
<dbReference type="InterPro" id="IPR035914">
    <property type="entry name" value="Sperma_CUB_dom_sf"/>
</dbReference>
<keyword evidence="6 15" id="KW-0378">Hydrolase</keyword>
<dbReference type="InterPro" id="IPR000742">
    <property type="entry name" value="EGF"/>
</dbReference>
<dbReference type="InterPro" id="IPR001506">
    <property type="entry name" value="Peptidase_M12A"/>
</dbReference>
<dbReference type="InterPro" id="IPR000859">
    <property type="entry name" value="CUB_dom"/>
</dbReference>
<dbReference type="SUPFAM" id="SSF57196">
    <property type="entry name" value="EGF/Laminin"/>
    <property type="match status" value="2"/>
</dbReference>
<organism evidence="20 21">
    <name type="scientific">Bemisia tabaci</name>
    <name type="common">Sweetpotato whitefly</name>
    <name type="synonym">Aleurodes tabaci</name>
    <dbReference type="NCBI Taxonomy" id="7038"/>
    <lineage>
        <taxon>Eukaryota</taxon>
        <taxon>Metazoa</taxon>
        <taxon>Ecdysozoa</taxon>
        <taxon>Arthropoda</taxon>
        <taxon>Hexapoda</taxon>
        <taxon>Insecta</taxon>
        <taxon>Pterygota</taxon>
        <taxon>Neoptera</taxon>
        <taxon>Paraneoptera</taxon>
        <taxon>Hemiptera</taxon>
        <taxon>Sternorrhyncha</taxon>
        <taxon>Aleyrodoidea</taxon>
        <taxon>Aleyrodidae</taxon>
        <taxon>Aleyrodinae</taxon>
        <taxon>Bemisia</taxon>
    </lineage>
</organism>
<feature type="binding site" evidence="12 15">
    <location>
        <position position="127"/>
    </location>
    <ligand>
        <name>Zn(2+)</name>
        <dbReference type="ChEBI" id="CHEBI:29105"/>
        <note>catalytic</note>
    </ligand>
</feature>
<dbReference type="PIRSF" id="PIRSF001199">
    <property type="entry name" value="BMP_1/tolloid-like"/>
    <property type="match status" value="1"/>
</dbReference>
<reference evidence="20" key="1">
    <citation type="submission" date="2021-12" db="EMBL/GenBank/DDBJ databases">
        <authorList>
            <person name="King R."/>
        </authorList>
    </citation>
    <scope>NUCLEOTIDE SEQUENCE</scope>
</reference>
<dbReference type="Gene3D" id="2.10.25.10">
    <property type="entry name" value="Laminin"/>
    <property type="match status" value="2"/>
</dbReference>
<feature type="active site" evidence="11 15">
    <location>
        <position position="124"/>
    </location>
</feature>
<evidence type="ECO:0000256" key="2">
    <source>
        <dbReference type="ARBA" id="ARBA00022670"/>
    </source>
</evidence>
<keyword evidence="4 16" id="KW-0732">Signal</keyword>
<comment type="cofactor">
    <cofactor evidence="15 16">
        <name>Zn(2+)</name>
        <dbReference type="ChEBI" id="CHEBI:29105"/>
    </cofactor>
    <text evidence="15 16">Binds 1 zinc ion per subunit.</text>
</comment>
<keyword evidence="2 15" id="KW-0645">Protease</keyword>
<feature type="binding site" evidence="12 15">
    <location>
        <position position="133"/>
    </location>
    <ligand>
        <name>Zn(2+)</name>
        <dbReference type="ChEBI" id="CHEBI:29105"/>
        <note>catalytic</note>
    </ligand>
</feature>
<dbReference type="AlphaFoldDB" id="A0A9P0G595"/>
<evidence type="ECO:0000259" key="19">
    <source>
        <dbReference type="PROSITE" id="PS51864"/>
    </source>
</evidence>
<dbReference type="CDD" id="cd00041">
    <property type="entry name" value="CUB"/>
    <property type="match status" value="5"/>
</dbReference>
<evidence type="ECO:0000256" key="8">
    <source>
        <dbReference type="ARBA" id="ARBA00023049"/>
    </source>
</evidence>
<keyword evidence="1 14" id="KW-0245">EGF-like domain</keyword>
<keyword evidence="3 12" id="KW-0479">Metal-binding</keyword>
<dbReference type="SUPFAM" id="SSF49854">
    <property type="entry name" value="Spermadhesin, CUB domain"/>
    <property type="match status" value="5"/>
</dbReference>
<dbReference type="PROSITE" id="PS00010">
    <property type="entry name" value="ASX_HYDROXYL"/>
    <property type="match status" value="2"/>
</dbReference>
<comment type="caution">
    <text evidence="14">Lacks conserved residue(s) required for the propagation of feature annotation.</text>
</comment>
<evidence type="ECO:0000313" key="20">
    <source>
        <dbReference type="EMBL" id="CAH0771900.1"/>
    </source>
</evidence>
<dbReference type="EMBL" id="OU963866">
    <property type="protein sequence ID" value="CAH0771900.1"/>
    <property type="molecule type" value="Genomic_DNA"/>
</dbReference>
<evidence type="ECO:0000256" key="7">
    <source>
        <dbReference type="ARBA" id="ARBA00022833"/>
    </source>
</evidence>
<dbReference type="PRINTS" id="PR00480">
    <property type="entry name" value="ASTACIN"/>
</dbReference>
<evidence type="ECO:0000256" key="16">
    <source>
        <dbReference type="RuleBase" id="RU361183"/>
    </source>
</evidence>
<dbReference type="FunFam" id="2.10.25.10:FF:000240">
    <property type="entry name" value="Vitamin K-dependent protein S"/>
    <property type="match status" value="1"/>
</dbReference>
<feature type="domain" description="Peptidase M12A" evidence="19">
    <location>
        <begin position="29"/>
        <end position="229"/>
    </location>
</feature>
<keyword evidence="5" id="KW-0677">Repeat</keyword>
<feature type="domain" description="CUB" evidence="17">
    <location>
        <begin position="505"/>
        <end position="622"/>
    </location>
</feature>
<evidence type="ECO:0000256" key="12">
    <source>
        <dbReference type="PIRSR" id="PIRSR001199-2"/>
    </source>
</evidence>
<dbReference type="PROSITE" id="PS01186">
    <property type="entry name" value="EGF_2"/>
    <property type="match status" value="1"/>
</dbReference>
<dbReference type="Gene3D" id="3.40.390.10">
    <property type="entry name" value="Collagenase (Catalytic Domain)"/>
    <property type="match status" value="1"/>
</dbReference>
<proteinExistence type="predicted"/>
<keyword evidence="10 13" id="KW-1015">Disulfide bond</keyword>
<feature type="disulfide bond" evidence="13">
    <location>
        <begin position="348"/>
        <end position="375"/>
    </location>
</feature>
<dbReference type="SMART" id="SM00235">
    <property type="entry name" value="ZnMc"/>
    <property type="match status" value="1"/>
</dbReference>
<dbReference type="SMART" id="SM00042">
    <property type="entry name" value="CUB"/>
    <property type="match status" value="5"/>
</dbReference>
<evidence type="ECO:0000256" key="13">
    <source>
        <dbReference type="PROSITE-ProRule" id="PRU00059"/>
    </source>
</evidence>
<keyword evidence="9" id="KW-0865">Zymogen</keyword>
<protein>
    <recommendedName>
        <fullName evidence="16">Metalloendopeptidase</fullName>
        <ecNumber evidence="16">3.4.24.-</ecNumber>
    </recommendedName>
</protein>
<dbReference type="PROSITE" id="PS51864">
    <property type="entry name" value="ASTACIN"/>
    <property type="match status" value="1"/>
</dbReference>
<dbReference type="PANTHER" id="PTHR24251:SF43">
    <property type="entry name" value="TOLLOID-LIKE PROTEIN 2"/>
    <property type="match status" value="1"/>
</dbReference>
<dbReference type="InterPro" id="IPR049883">
    <property type="entry name" value="NOTCH1_EGF-like"/>
</dbReference>
<evidence type="ECO:0000256" key="4">
    <source>
        <dbReference type="ARBA" id="ARBA00022729"/>
    </source>
</evidence>
<dbReference type="PROSITE" id="PS01187">
    <property type="entry name" value="EGF_CA"/>
    <property type="match status" value="2"/>
</dbReference>
<dbReference type="Pfam" id="PF07645">
    <property type="entry name" value="EGF_CA"/>
    <property type="match status" value="1"/>
</dbReference>
<dbReference type="GO" id="GO:0008270">
    <property type="term" value="F:zinc ion binding"/>
    <property type="evidence" value="ECO:0007669"/>
    <property type="project" value="UniProtKB-UniRule"/>
</dbReference>
<evidence type="ECO:0000256" key="11">
    <source>
        <dbReference type="PIRSR" id="PIRSR001199-1"/>
    </source>
</evidence>
<accession>A0A9P0G595</accession>
<evidence type="ECO:0000256" key="5">
    <source>
        <dbReference type="ARBA" id="ARBA00022737"/>
    </source>
</evidence>
<dbReference type="KEGG" id="btab:109034934"/>
<evidence type="ECO:0000259" key="18">
    <source>
        <dbReference type="PROSITE" id="PS50026"/>
    </source>
</evidence>
<dbReference type="InterPro" id="IPR006026">
    <property type="entry name" value="Peptidase_Metallo"/>
</dbReference>
<feature type="domain" description="CUB" evidence="17">
    <location>
        <begin position="231"/>
        <end position="347"/>
    </location>
</feature>
<feature type="domain" description="CUB" evidence="17">
    <location>
        <begin position="779"/>
        <end position="896"/>
    </location>
</feature>
<dbReference type="Pfam" id="PF14670">
    <property type="entry name" value="FXa_inhibition"/>
    <property type="match status" value="1"/>
</dbReference>
<dbReference type="Pfam" id="PF01400">
    <property type="entry name" value="Astacin"/>
    <property type="match status" value="1"/>
</dbReference>
<dbReference type="Gene3D" id="2.60.120.290">
    <property type="entry name" value="Spermadhesin, CUB domain"/>
    <property type="match status" value="5"/>
</dbReference>
<dbReference type="InterPro" id="IPR001881">
    <property type="entry name" value="EGF-like_Ca-bd_dom"/>
</dbReference>
<dbReference type="SMART" id="SM00181">
    <property type="entry name" value="EGF"/>
    <property type="match status" value="2"/>
</dbReference>
<name>A0A9P0G595_BEMTA</name>
<keyword evidence="21" id="KW-1185">Reference proteome</keyword>
<feature type="disulfide bond" evidence="15">
    <location>
        <begin position="93"/>
        <end position="115"/>
    </location>
</feature>
<feature type="domain" description="EGF-like" evidence="18">
    <location>
        <begin position="461"/>
        <end position="501"/>
    </location>
</feature>
<feature type="binding site" evidence="12 15">
    <location>
        <position position="123"/>
    </location>
    <ligand>
        <name>Zn(2+)</name>
        <dbReference type="ChEBI" id="CHEBI:29105"/>
        <note>catalytic</note>
    </ligand>
</feature>
<dbReference type="FunFam" id="2.60.120.290:FF:000013">
    <property type="entry name" value="Membrane frizzled-related protein"/>
    <property type="match status" value="3"/>
</dbReference>